<reference evidence="2" key="1">
    <citation type="submission" date="2023-03" db="EMBL/GenBank/DDBJ databases">
        <title>Massive genome expansion in bonnet fungi (Mycena s.s.) driven by repeated elements and novel gene families across ecological guilds.</title>
        <authorList>
            <consortium name="Lawrence Berkeley National Laboratory"/>
            <person name="Harder C.B."/>
            <person name="Miyauchi S."/>
            <person name="Viragh M."/>
            <person name="Kuo A."/>
            <person name="Thoen E."/>
            <person name="Andreopoulos B."/>
            <person name="Lu D."/>
            <person name="Skrede I."/>
            <person name="Drula E."/>
            <person name="Henrissat B."/>
            <person name="Morin E."/>
            <person name="Kohler A."/>
            <person name="Barry K."/>
            <person name="LaButti K."/>
            <person name="Morin E."/>
            <person name="Salamov A."/>
            <person name="Lipzen A."/>
            <person name="Mereny Z."/>
            <person name="Hegedus B."/>
            <person name="Baldrian P."/>
            <person name="Stursova M."/>
            <person name="Weitz H."/>
            <person name="Taylor A."/>
            <person name="Grigoriev I.V."/>
            <person name="Nagy L.G."/>
            <person name="Martin F."/>
            <person name="Kauserud H."/>
        </authorList>
    </citation>
    <scope>NUCLEOTIDE SEQUENCE</scope>
    <source>
        <strain evidence="2">9144</strain>
    </source>
</reference>
<proteinExistence type="predicted"/>
<feature type="region of interest" description="Disordered" evidence="1">
    <location>
        <begin position="1"/>
        <end position="74"/>
    </location>
</feature>
<gene>
    <name evidence="2" type="ORF">GGX14DRAFT_575293</name>
</gene>
<accession>A0AAD6UV82</accession>
<evidence type="ECO:0000313" key="3">
    <source>
        <dbReference type="Proteomes" id="UP001219525"/>
    </source>
</evidence>
<protein>
    <submittedName>
        <fullName evidence="2">Uncharacterized protein</fullName>
    </submittedName>
</protein>
<evidence type="ECO:0000313" key="2">
    <source>
        <dbReference type="EMBL" id="KAJ7195742.1"/>
    </source>
</evidence>
<keyword evidence="3" id="KW-1185">Reference proteome</keyword>
<organism evidence="2 3">
    <name type="scientific">Mycena pura</name>
    <dbReference type="NCBI Taxonomy" id="153505"/>
    <lineage>
        <taxon>Eukaryota</taxon>
        <taxon>Fungi</taxon>
        <taxon>Dikarya</taxon>
        <taxon>Basidiomycota</taxon>
        <taxon>Agaricomycotina</taxon>
        <taxon>Agaricomycetes</taxon>
        <taxon>Agaricomycetidae</taxon>
        <taxon>Agaricales</taxon>
        <taxon>Marasmiineae</taxon>
        <taxon>Mycenaceae</taxon>
        <taxon>Mycena</taxon>
    </lineage>
</organism>
<evidence type="ECO:0000256" key="1">
    <source>
        <dbReference type="SAM" id="MobiDB-lite"/>
    </source>
</evidence>
<feature type="compositionally biased region" description="Low complexity" evidence="1">
    <location>
        <begin position="35"/>
        <end position="45"/>
    </location>
</feature>
<dbReference type="EMBL" id="JARJCW010000088">
    <property type="protein sequence ID" value="KAJ7195742.1"/>
    <property type="molecule type" value="Genomic_DNA"/>
</dbReference>
<dbReference type="AlphaFoldDB" id="A0AAD6UV82"/>
<sequence>MPPRLTPAQKRARTAELKAELDGLTKPTTRKRTRTPAAPAEADAPAKQKRRKSRAKSDPHAADSGEDQESQAVEVVDIPGIDWKEDTYLTDTLLTKIENNEPRRVALGFAKGDGDNAGKVVGEKKSYHYERLAEGVLVNIFSRSS</sequence>
<comment type="caution">
    <text evidence="2">The sequence shown here is derived from an EMBL/GenBank/DDBJ whole genome shotgun (WGS) entry which is preliminary data.</text>
</comment>
<feature type="compositionally biased region" description="Basic and acidic residues" evidence="1">
    <location>
        <begin position="13"/>
        <end position="23"/>
    </location>
</feature>
<name>A0AAD6UV82_9AGAR</name>
<dbReference type="Proteomes" id="UP001219525">
    <property type="component" value="Unassembled WGS sequence"/>
</dbReference>